<dbReference type="InterPro" id="IPR004358">
    <property type="entry name" value="Sig_transdc_His_kin-like_C"/>
</dbReference>
<evidence type="ECO:0000256" key="7">
    <source>
        <dbReference type="SAM" id="Phobius"/>
    </source>
</evidence>
<evidence type="ECO:0000256" key="8">
    <source>
        <dbReference type="SAM" id="SignalP"/>
    </source>
</evidence>
<dbReference type="InterPro" id="IPR003661">
    <property type="entry name" value="HisK_dim/P_dom"/>
</dbReference>
<dbReference type="InterPro" id="IPR036890">
    <property type="entry name" value="HATPase_C_sf"/>
</dbReference>
<dbReference type="InterPro" id="IPR005467">
    <property type="entry name" value="His_kinase_dom"/>
</dbReference>
<dbReference type="CDD" id="cd00075">
    <property type="entry name" value="HATPase"/>
    <property type="match status" value="1"/>
</dbReference>
<dbReference type="AlphaFoldDB" id="A0A1M6W267"/>
<evidence type="ECO:0000256" key="2">
    <source>
        <dbReference type="ARBA" id="ARBA00012438"/>
    </source>
</evidence>
<keyword evidence="8" id="KW-0732">Signal</keyword>
<evidence type="ECO:0000313" key="11">
    <source>
        <dbReference type="Proteomes" id="UP000184130"/>
    </source>
</evidence>
<dbReference type="InterPro" id="IPR011990">
    <property type="entry name" value="TPR-like_helical_dom_sf"/>
</dbReference>
<dbReference type="Proteomes" id="UP000184130">
    <property type="component" value="Unassembled WGS sequence"/>
</dbReference>
<dbReference type="Gene3D" id="3.30.565.10">
    <property type="entry name" value="Histidine kinase-like ATPase, C-terminal domain"/>
    <property type="match status" value="1"/>
</dbReference>
<gene>
    <name evidence="10" type="ORF">SAMN05216463_1154</name>
</gene>
<proteinExistence type="predicted"/>
<accession>A0A1M6W267</accession>
<reference evidence="10 11" key="1">
    <citation type="submission" date="2016-11" db="EMBL/GenBank/DDBJ databases">
        <authorList>
            <person name="Jaros S."/>
            <person name="Januszkiewicz K."/>
            <person name="Wedrychowicz H."/>
        </authorList>
    </citation>
    <scope>NUCLEOTIDE SEQUENCE [LARGE SCALE GENOMIC DNA]</scope>
    <source>
        <strain evidence="10 11">KHT3</strain>
    </source>
</reference>
<dbReference type="EC" id="2.7.13.3" evidence="2"/>
<keyword evidence="5 10" id="KW-0418">Kinase</keyword>
<sequence length="601" mass="68665">MNRYFYLLLLTVFTLVSPAAKAAGAGADKLDKLQAEMLKLISTPERDKFIEVSEQVKAESKKQGNERLFYTAWGHQSTYEATHQDYGKAEEIVGRLADYAVSQNSLWGNYVALHIRAVNALQKQDYQLAEETFLKAVDFRHKYFPGESAGDDLQELMKIANHRKDQKAGLKFARQILAEPNVAPIHKGRALYRISQFAFNKNNKELYDSIYNVLMELKKTDGIGTIEPVVEVNHHILNGNYNEALQLCKDLSPETRAERMAIIYHRMGDDAKAYEYMAKFKKINDSIVLVSHGNVVASCYVQMNNERMKLEQNMLEEENAQLRYVITFIIIGVVLLVLAAFIFVHRVRIRRLERENAKLDKARKQAEKAFDMKNEFITNITNELRAPLNPIQGFSEILGTKEYELQADERQQLSSMIKNSSKSITKLIDELAELSLYESKKSLPVNYTLSPNHICRHMVDSMRARSNQGVRMFFESDLTDDFVVETNQEALETLLRHLLENAVQYTEKGVITVACTEYGGMVRISVTDTGQGIPPERREHIFDTFREMGNNVKLVGLGLSVCKVIVKLLGGDIWYDADYHEGTRFIFDIPIKKSNSTRLQS</sequence>
<evidence type="ECO:0000256" key="3">
    <source>
        <dbReference type="ARBA" id="ARBA00022553"/>
    </source>
</evidence>
<name>A0A1M6W267_XYLRU</name>
<keyword evidence="7" id="KW-1133">Transmembrane helix</keyword>
<feature type="domain" description="Histidine kinase" evidence="9">
    <location>
        <begin position="379"/>
        <end position="593"/>
    </location>
</feature>
<dbReference type="SUPFAM" id="SSF47384">
    <property type="entry name" value="Homodimeric domain of signal transducing histidine kinase"/>
    <property type="match status" value="1"/>
</dbReference>
<comment type="catalytic activity">
    <reaction evidence="1">
        <text>ATP + protein L-histidine = ADP + protein N-phospho-L-histidine.</text>
        <dbReference type="EC" id="2.7.13.3"/>
    </reaction>
</comment>
<feature type="chain" id="PRO_5012093488" description="histidine kinase" evidence="8">
    <location>
        <begin position="23"/>
        <end position="601"/>
    </location>
</feature>
<dbReference type="InterPro" id="IPR036097">
    <property type="entry name" value="HisK_dim/P_sf"/>
</dbReference>
<dbReference type="InterPro" id="IPR003594">
    <property type="entry name" value="HATPase_dom"/>
</dbReference>
<dbReference type="GO" id="GO:0000155">
    <property type="term" value="F:phosphorelay sensor kinase activity"/>
    <property type="evidence" value="ECO:0007669"/>
    <property type="project" value="InterPro"/>
</dbReference>
<dbReference type="Pfam" id="PF02518">
    <property type="entry name" value="HATPase_c"/>
    <property type="match status" value="1"/>
</dbReference>
<evidence type="ECO:0000313" key="10">
    <source>
        <dbReference type="EMBL" id="SHK87736.1"/>
    </source>
</evidence>
<dbReference type="PROSITE" id="PS50109">
    <property type="entry name" value="HIS_KIN"/>
    <property type="match status" value="1"/>
</dbReference>
<dbReference type="OrthoDB" id="1058554at2"/>
<evidence type="ECO:0000256" key="4">
    <source>
        <dbReference type="ARBA" id="ARBA00022679"/>
    </source>
</evidence>
<keyword evidence="7" id="KW-0472">Membrane</keyword>
<dbReference type="InterPro" id="IPR050736">
    <property type="entry name" value="Sensor_HK_Regulatory"/>
</dbReference>
<protein>
    <recommendedName>
        <fullName evidence="2">histidine kinase</fullName>
        <ecNumber evidence="2">2.7.13.3</ecNumber>
    </recommendedName>
</protein>
<dbReference type="SUPFAM" id="SSF55874">
    <property type="entry name" value="ATPase domain of HSP90 chaperone/DNA topoisomerase II/histidine kinase"/>
    <property type="match status" value="1"/>
</dbReference>
<feature type="signal peptide" evidence="8">
    <location>
        <begin position="1"/>
        <end position="22"/>
    </location>
</feature>
<dbReference type="CDD" id="cd00082">
    <property type="entry name" value="HisKA"/>
    <property type="match status" value="1"/>
</dbReference>
<keyword evidence="7" id="KW-0812">Transmembrane</keyword>
<keyword evidence="4" id="KW-0808">Transferase</keyword>
<keyword evidence="6" id="KW-0902">Two-component regulatory system</keyword>
<dbReference type="SMART" id="SM00387">
    <property type="entry name" value="HATPase_c"/>
    <property type="match status" value="1"/>
</dbReference>
<evidence type="ECO:0000256" key="1">
    <source>
        <dbReference type="ARBA" id="ARBA00000085"/>
    </source>
</evidence>
<organism evidence="10 11">
    <name type="scientific">Xylanibacter ruminicola</name>
    <name type="common">Prevotella ruminicola</name>
    <dbReference type="NCBI Taxonomy" id="839"/>
    <lineage>
        <taxon>Bacteria</taxon>
        <taxon>Pseudomonadati</taxon>
        <taxon>Bacteroidota</taxon>
        <taxon>Bacteroidia</taxon>
        <taxon>Bacteroidales</taxon>
        <taxon>Prevotellaceae</taxon>
        <taxon>Xylanibacter</taxon>
    </lineage>
</organism>
<dbReference type="Gene3D" id="1.10.287.130">
    <property type="match status" value="1"/>
</dbReference>
<dbReference type="Pfam" id="PF00512">
    <property type="entry name" value="HisKA"/>
    <property type="match status" value="1"/>
</dbReference>
<dbReference type="PANTHER" id="PTHR43711:SF26">
    <property type="entry name" value="SENSOR HISTIDINE KINASE RCSC"/>
    <property type="match status" value="1"/>
</dbReference>
<dbReference type="PANTHER" id="PTHR43711">
    <property type="entry name" value="TWO-COMPONENT HISTIDINE KINASE"/>
    <property type="match status" value="1"/>
</dbReference>
<dbReference type="PRINTS" id="PR00344">
    <property type="entry name" value="BCTRLSENSOR"/>
</dbReference>
<dbReference type="EMBL" id="FRBD01000015">
    <property type="protein sequence ID" value="SHK87736.1"/>
    <property type="molecule type" value="Genomic_DNA"/>
</dbReference>
<feature type="transmembrane region" description="Helical" evidence="7">
    <location>
        <begin position="322"/>
        <end position="344"/>
    </location>
</feature>
<dbReference type="RefSeq" id="WP_073209116.1">
    <property type="nucleotide sequence ID" value="NZ_FRBD01000015.1"/>
</dbReference>
<evidence type="ECO:0000256" key="5">
    <source>
        <dbReference type="ARBA" id="ARBA00022777"/>
    </source>
</evidence>
<evidence type="ECO:0000256" key="6">
    <source>
        <dbReference type="ARBA" id="ARBA00023012"/>
    </source>
</evidence>
<dbReference type="SMART" id="SM00388">
    <property type="entry name" value="HisKA"/>
    <property type="match status" value="1"/>
</dbReference>
<evidence type="ECO:0000259" key="9">
    <source>
        <dbReference type="PROSITE" id="PS50109"/>
    </source>
</evidence>
<keyword evidence="3" id="KW-0597">Phosphoprotein</keyword>
<dbReference type="Gene3D" id="1.25.40.10">
    <property type="entry name" value="Tetratricopeptide repeat domain"/>
    <property type="match status" value="1"/>
</dbReference>